<dbReference type="GO" id="GO:0015970">
    <property type="term" value="P:guanosine tetraphosphate biosynthetic process"/>
    <property type="evidence" value="ECO:0007669"/>
    <property type="project" value="UniProtKB-UniPathway"/>
</dbReference>
<dbReference type="InterPro" id="IPR007685">
    <property type="entry name" value="RelA_SpoT"/>
</dbReference>
<dbReference type="PANTHER" id="PTHR47837">
    <property type="entry name" value="GTP PYROPHOSPHOKINASE YJBM"/>
    <property type="match status" value="1"/>
</dbReference>
<accession>A0A3Q8S6Q0</accession>
<dbReference type="RefSeq" id="WP_125163832.1">
    <property type="nucleotide sequence ID" value="NZ_CP034234.1"/>
</dbReference>
<dbReference type="UniPathway" id="UPA00908">
    <property type="reaction ID" value="UER00884"/>
</dbReference>
<dbReference type="KEGG" id="eri:EEI45_01325"/>
<proteinExistence type="predicted"/>
<organism evidence="3 4">
    <name type="scientific">Erysipelothrix piscisicarius</name>
    <dbReference type="NCBI Taxonomy" id="2485784"/>
    <lineage>
        <taxon>Bacteria</taxon>
        <taxon>Bacillati</taxon>
        <taxon>Bacillota</taxon>
        <taxon>Erysipelotrichia</taxon>
        <taxon>Erysipelotrichales</taxon>
        <taxon>Erysipelotrichaceae</taxon>
        <taxon>Erysipelothrix</taxon>
    </lineage>
</organism>
<dbReference type="CDD" id="cd05399">
    <property type="entry name" value="NT_Rel-Spo_like"/>
    <property type="match status" value="1"/>
</dbReference>
<dbReference type="InterPro" id="IPR052366">
    <property type="entry name" value="GTP_Pyrophosphokinase"/>
</dbReference>
<dbReference type="SMART" id="SM00954">
    <property type="entry name" value="RelA_SpoT"/>
    <property type="match status" value="1"/>
</dbReference>
<comment type="pathway">
    <text evidence="1">Purine metabolism; ppGpp biosynthesis; ppGpp from GTP: step 1/2.</text>
</comment>
<dbReference type="InterPro" id="IPR043519">
    <property type="entry name" value="NT_sf"/>
</dbReference>
<dbReference type="SUPFAM" id="SSF81301">
    <property type="entry name" value="Nucleotidyltransferase"/>
    <property type="match status" value="1"/>
</dbReference>
<dbReference type="Pfam" id="PF04607">
    <property type="entry name" value="RelA_SpoT"/>
    <property type="match status" value="1"/>
</dbReference>
<dbReference type="Gene3D" id="1.10.287.860">
    <property type="entry name" value="Nucleotidyltransferase"/>
    <property type="match status" value="1"/>
</dbReference>
<dbReference type="AlphaFoldDB" id="A0A3Q8S6Q0"/>
<dbReference type="Gene3D" id="3.30.460.10">
    <property type="entry name" value="Beta Polymerase, domain 2"/>
    <property type="match status" value="1"/>
</dbReference>
<evidence type="ECO:0000259" key="2">
    <source>
        <dbReference type="SMART" id="SM00954"/>
    </source>
</evidence>
<name>A0A3Q8S6Q0_9FIRM</name>
<protein>
    <submittedName>
        <fullName evidence="3">GTP pyrophosphokinase family protein</fullName>
    </submittedName>
</protein>
<evidence type="ECO:0000313" key="4">
    <source>
        <dbReference type="Proteomes" id="UP000278804"/>
    </source>
</evidence>
<keyword evidence="3" id="KW-0418">Kinase</keyword>
<keyword evidence="4" id="KW-1185">Reference proteome</keyword>
<sequence>MSRNEVIINNQKFKVPTDFVNQTKNFIALMLLYDCAVREITTKLEILDRELGTLTTRNPITTIKSRVKKPQSIVEKLLRLEVPLNVDSIPQHLNDVAGVRVICSYIDDIYIVADMISNQDDIQVLEIKDYIQFPKENGSRSLHLIVEVPVFLSDGKHYAKVEIPIRTIAMDFWASLEHEIRYKKDHRHLELVSEELFDCAETIAKTDQKMLDIRNLIDDENSKSNF</sequence>
<dbReference type="PANTHER" id="PTHR47837:SF2">
    <property type="entry name" value="GTP PYROPHOSPHOKINASE YWAC"/>
    <property type="match status" value="1"/>
</dbReference>
<dbReference type="EMBL" id="CP034234">
    <property type="protein sequence ID" value="AZK43614.1"/>
    <property type="molecule type" value="Genomic_DNA"/>
</dbReference>
<evidence type="ECO:0000256" key="1">
    <source>
        <dbReference type="ARBA" id="ARBA00004976"/>
    </source>
</evidence>
<gene>
    <name evidence="3" type="ORF">EEI45_01325</name>
</gene>
<reference evidence="3 4" key="1">
    <citation type="journal article" date="2020" name="Int. J. Syst. Evol. Microbiol.">
        <title>Description of Erysipelothrix piscisicarius sp. nov., an emergent fish pathogen, and assessment of virulence using a tiger barb (Puntigrus tetrazona) infection model.</title>
        <authorList>
            <person name="Pomaranski E.K."/>
            <person name="Griffin M.J."/>
            <person name="Camus A.C."/>
            <person name="Armwood A.R."/>
            <person name="Shelley J."/>
            <person name="Waldbieser G.C."/>
            <person name="LaFrentz B.R."/>
            <person name="Garcia J.C."/>
            <person name="Yanong R."/>
            <person name="Soto E."/>
        </authorList>
    </citation>
    <scope>NUCLEOTIDE SEQUENCE [LARGE SCALE GENOMIC DNA]</scope>
    <source>
        <strain evidence="3 4">15TAL0474</strain>
    </source>
</reference>
<dbReference type="Proteomes" id="UP000278804">
    <property type="component" value="Chromosome"/>
</dbReference>
<dbReference type="GO" id="GO:0016301">
    <property type="term" value="F:kinase activity"/>
    <property type="evidence" value="ECO:0007669"/>
    <property type="project" value="UniProtKB-KW"/>
</dbReference>
<evidence type="ECO:0000313" key="3">
    <source>
        <dbReference type="EMBL" id="AZK43614.1"/>
    </source>
</evidence>
<keyword evidence="3" id="KW-0808">Transferase</keyword>
<feature type="domain" description="RelA/SpoT" evidence="2">
    <location>
        <begin position="65"/>
        <end position="188"/>
    </location>
</feature>